<feature type="compositionally biased region" description="Polar residues" evidence="1">
    <location>
        <begin position="121"/>
        <end position="148"/>
    </location>
</feature>
<evidence type="ECO:0000256" key="2">
    <source>
        <dbReference type="SAM" id="Phobius"/>
    </source>
</evidence>
<name>A0A1H2E138_9PROT</name>
<proteinExistence type="predicted"/>
<dbReference type="EMBL" id="FNLN01000008">
    <property type="protein sequence ID" value="SDT88791.1"/>
    <property type="molecule type" value="Genomic_DNA"/>
</dbReference>
<feature type="transmembrane region" description="Helical" evidence="2">
    <location>
        <begin position="267"/>
        <end position="288"/>
    </location>
</feature>
<organism evidence="3 4">
    <name type="scientific">Nitrosomonas ureae</name>
    <dbReference type="NCBI Taxonomy" id="44577"/>
    <lineage>
        <taxon>Bacteria</taxon>
        <taxon>Pseudomonadati</taxon>
        <taxon>Pseudomonadota</taxon>
        <taxon>Betaproteobacteria</taxon>
        <taxon>Nitrosomonadales</taxon>
        <taxon>Nitrosomonadaceae</taxon>
        <taxon>Nitrosomonas</taxon>
    </lineage>
</organism>
<evidence type="ECO:0000313" key="3">
    <source>
        <dbReference type="EMBL" id="SDT88791.1"/>
    </source>
</evidence>
<dbReference type="Proteomes" id="UP000182882">
    <property type="component" value="Unassembled WGS sequence"/>
</dbReference>
<dbReference type="RefSeq" id="WP_062559970.1">
    <property type="nucleotide sequence ID" value="NZ_CP013341.1"/>
</dbReference>
<feature type="region of interest" description="Disordered" evidence="1">
    <location>
        <begin position="29"/>
        <end position="51"/>
    </location>
</feature>
<gene>
    <name evidence="3" type="ORF">SAMN05216406_10823</name>
</gene>
<sequence length="440" mass="49672">MVATIGKLIAVLLFLLTGTSVPAEVPVSYSGSGSYSSSNTGVSKQESSRPGMLWQIRPGEDILQIARLIFPDATQARKNLVHAIIQNNPEHFPGGVYRAIPAGTTLHIPDLRTISAYAKPATQSRQSGSKKNPTQRESQETTQESAQYQHKDHQLTLTLITQLERIADGEVNQLNLLTRHVESMETQIAAIQSLLLLKVASAQEKQIENVEFIAETEQEPQIIAIIQPEDNTSQINPVIVTAEDIVQPIENSVPSNDFNAVSLDVDLFSDTTFLFGVLLTLLIILMMLRSHKKIKERFMPSPDESLTSARHRYAEVLLQHTEKIIQSAENSPDTRDQTASAAHAFTEQETPEVTIELLQKQLATNQHDIPTWLMLFEVLYKSNNKRDFKKNARRFKRMKIFPDIWRQIQTLGNRLEPNESLYFDEQKRREKFFSDTSEAS</sequence>
<reference evidence="4" key="1">
    <citation type="submission" date="2016-10" db="EMBL/GenBank/DDBJ databases">
        <authorList>
            <person name="Varghese N."/>
            <person name="Submissions S."/>
        </authorList>
    </citation>
    <scope>NUCLEOTIDE SEQUENCE [LARGE SCALE GENOMIC DNA]</scope>
    <source>
        <strain evidence="4">Nm10</strain>
    </source>
</reference>
<evidence type="ECO:0000256" key="1">
    <source>
        <dbReference type="SAM" id="MobiDB-lite"/>
    </source>
</evidence>
<keyword evidence="2" id="KW-0472">Membrane</keyword>
<accession>A0A1H2E138</accession>
<dbReference type="KEGG" id="nur:ATY38_14825"/>
<dbReference type="AlphaFoldDB" id="A0A1H2E138"/>
<feature type="compositionally biased region" description="Low complexity" evidence="1">
    <location>
        <begin position="29"/>
        <end position="38"/>
    </location>
</feature>
<keyword evidence="4" id="KW-1185">Reference proteome</keyword>
<keyword evidence="2" id="KW-0812">Transmembrane</keyword>
<evidence type="ECO:0000313" key="4">
    <source>
        <dbReference type="Proteomes" id="UP000182882"/>
    </source>
</evidence>
<evidence type="ECO:0008006" key="5">
    <source>
        <dbReference type="Google" id="ProtNLM"/>
    </source>
</evidence>
<protein>
    <recommendedName>
        <fullName evidence="5">FimV N-terminal domain-containing protein</fullName>
    </recommendedName>
</protein>
<feature type="region of interest" description="Disordered" evidence="1">
    <location>
        <begin position="118"/>
        <end position="150"/>
    </location>
</feature>
<keyword evidence="2" id="KW-1133">Transmembrane helix</keyword>